<proteinExistence type="predicted"/>
<evidence type="ECO:0000313" key="2">
    <source>
        <dbReference type="EnsemblMetazoa" id="Aqu2.1.26018_001"/>
    </source>
</evidence>
<sequence>MAGAVEDSLFKFPRTRHLFDAGGSGVSRDDLLMDPSEEKRFYSTRQQQVLVALEEKVDGANLGISIGHDMKVYVQNRSHYVNSKTHRQFSALDGWLSEHSSSLYELLQPGKHVLFGEWLYAKHSIHYKELPGYFLAFDMYDKETGQFYSRRERNRLLESTTNIPTVQLIKETTLSGRDEVKKLLDTKSAFYDGPCEGLYLRIDHDMPGGPGQPYLSSRAKLVRPDFLQQIDEQWTRQQFTKNIVRF</sequence>
<accession>A0A1X7UEY0</accession>
<reference evidence="3" key="1">
    <citation type="journal article" date="2010" name="Nature">
        <title>The Amphimedon queenslandica genome and the evolution of animal complexity.</title>
        <authorList>
            <person name="Srivastava M."/>
            <person name="Simakov O."/>
            <person name="Chapman J."/>
            <person name="Fahey B."/>
            <person name="Gauthier M.E."/>
            <person name="Mitros T."/>
            <person name="Richards G.S."/>
            <person name="Conaco C."/>
            <person name="Dacre M."/>
            <person name="Hellsten U."/>
            <person name="Larroux C."/>
            <person name="Putnam N.H."/>
            <person name="Stanke M."/>
            <person name="Adamska M."/>
            <person name="Darling A."/>
            <person name="Degnan S.M."/>
            <person name="Oakley T.H."/>
            <person name="Plachetzki D.C."/>
            <person name="Zhai Y."/>
            <person name="Adamski M."/>
            <person name="Calcino A."/>
            <person name="Cummins S.F."/>
            <person name="Goodstein D.M."/>
            <person name="Harris C."/>
            <person name="Jackson D.J."/>
            <person name="Leys S.P."/>
            <person name="Shu S."/>
            <person name="Woodcroft B.J."/>
            <person name="Vervoort M."/>
            <person name="Kosik K.S."/>
            <person name="Manning G."/>
            <person name="Degnan B.M."/>
            <person name="Rokhsar D.S."/>
        </authorList>
    </citation>
    <scope>NUCLEOTIDE SEQUENCE [LARGE SCALE GENOMIC DNA]</scope>
</reference>
<dbReference type="PANTHER" id="PTHR43883:SF1">
    <property type="entry name" value="GLUCONOKINASE"/>
    <property type="match status" value="1"/>
</dbReference>
<dbReference type="EnsemblMetazoa" id="XM_011407082.2">
    <property type="protein sequence ID" value="XP_011405384.2"/>
    <property type="gene ID" value="LOC100641772"/>
</dbReference>
<dbReference type="Proteomes" id="UP000007879">
    <property type="component" value="Unassembled WGS sequence"/>
</dbReference>
<dbReference type="InParanoid" id="A0A1X7UEY0"/>
<dbReference type="AlphaFoldDB" id="A0A1X7UEY0"/>
<dbReference type="OMA" id="YAKHSIH"/>
<feature type="domain" description="RNA ligase" evidence="1">
    <location>
        <begin position="51"/>
        <end position="206"/>
    </location>
</feature>
<evidence type="ECO:0000313" key="3">
    <source>
        <dbReference type="Proteomes" id="UP000007879"/>
    </source>
</evidence>
<protein>
    <recommendedName>
        <fullName evidence="1">RNA ligase domain-containing protein</fullName>
    </recommendedName>
</protein>
<dbReference type="InterPro" id="IPR052732">
    <property type="entry name" value="Cell-binding_unc_protein"/>
</dbReference>
<keyword evidence="3" id="KW-1185">Reference proteome</keyword>
<dbReference type="EnsemblMetazoa" id="Aqu2.1.26018_001">
    <property type="protein sequence ID" value="Aqu2.1.26018_001"/>
    <property type="gene ID" value="Aqu2.1.26018"/>
</dbReference>
<dbReference type="PANTHER" id="PTHR43883">
    <property type="entry name" value="SLR0207 PROTEIN"/>
    <property type="match status" value="1"/>
</dbReference>
<dbReference type="eggNOG" id="ENOG502S0RG">
    <property type="taxonomic scope" value="Eukaryota"/>
</dbReference>
<dbReference type="InterPro" id="IPR021122">
    <property type="entry name" value="RNA_ligase_dom_REL/Rnl2"/>
</dbReference>
<evidence type="ECO:0000259" key="1">
    <source>
        <dbReference type="Pfam" id="PF09414"/>
    </source>
</evidence>
<name>A0A1X7UEY0_AMPQE</name>
<dbReference type="SUPFAM" id="SSF56091">
    <property type="entry name" value="DNA ligase/mRNA capping enzyme, catalytic domain"/>
    <property type="match status" value="1"/>
</dbReference>
<reference evidence="2" key="2">
    <citation type="submission" date="2017-05" db="UniProtKB">
        <authorList>
            <consortium name="EnsemblMetazoa"/>
        </authorList>
    </citation>
    <scope>IDENTIFICATION</scope>
</reference>
<dbReference type="Pfam" id="PF09414">
    <property type="entry name" value="RNA_ligase"/>
    <property type="match status" value="1"/>
</dbReference>
<gene>
    <name evidence="2" type="primary">100641772</name>
</gene>
<organism evidence="2">
    <name type="scientific">Amphimedon queenslandica</name>
    <name type="common">Sponge</name>
    <dbReference type="NCBI Taxonomy" id="400682"/>
    <lineage>
        <taxon>Eukaryota</taxon>
        <taxon>Metazoa</taxon>
        <taxon>Porifera</taxon>
        <taxon>Demospongiae</taxon>
        <taxon>Heteroscleromorpha</taxon>
        <taxon>Haplosclerida</taxon>
        <taxon>Niphatidae</taxon>
        <taxon>Amphimedon</taxon>
    </lineage>
</organism>
<dbReference type="Gene3D" id="3.30.470.30">
    <property type="entry name" value="DNA ligase/mRNA capping enzyme"/>
    <property type="match status" value="1"/>
</dbReference>
<dbReference type="OrthoDB" id="19045at2759"/>
<dbReference type="KEGG" id="aqu:100641772"/>